<dbReference type="Proteomes" id="UP000552954">
    <property type="component" value="Unassembled WGS sequence"/>
</dbReference>
<proteinExistence type="predicted"/>
<feature type="region of interest" description="Disordered" evidence="1">
    <location>
        <begin position="181"/>
        <end position="213"/>
    </location>
</feature>
<name>A0A849KFI7_9BURK</name>
<dbReference type="RefSeq" id="WP_171562489.1">
    <property type="nucleotide sequence ID" value="NZ_JABFCS010000001.1"/>
</dbReference>
<protein>
    <submittedName>
        <fullName evidence="2">Uncharacterized protein</fullName>
    </submittedName>
</protein>
<dbReference type="AlphaFoldDB" id="A0A849KFI7"/>
<reference evidence="2 3" key="2">
    <citation type="submission" date="2020-06" db="EMBL/GenBank/DDBJ databases">
        <title>Ramlibacter rhizophilus sp. nov., isolated from rhizosphere soil of national flower Mugunghwa from South Korea.</title>
        <authorList>
            <person name="Zheng-Fei Y."/>
            <person name="Huan T."/>
        </authorList>
    </citation>
    <scope>NUCLEOTIDE SEQUENCE [LARGE SCALE GENOMIC DNA]</scope>
    <source>
        <strain evidence="2 3">B156</strain>
    </source>
</reference>
<evidence type="ECO:0000313" key="3">
    <source>
        <dbReference type="Proteomes" id="UP000552954"/>
    </source>
</evidence>
<organism evidence="2 3">
    <name type="scientific">Ramlibacter montanisoli</name>
    <dbReference type="NCBI Taxonomy" id="2732512"/>
    <lineage>
        <taxon>Bacteria</taxon>
        <taxon>Pseudomonadati</taxon>
        <taxon>Pseudomonadota</taxon>
        <taxon>Betaproteobacteria</taxon>
        <taxon>Burkholderiales</taxon>
        <taxon>Comamonadaceae</taxon>
        <taxon>Ramlibacter</taxon>
    </lineage>
</organism>
<sequence>MTQNIAPSLAGGDQDSGDLRWPAPHHLRLIDNRAPGEAERALVTLLGGDKLLGTVLAIDFEQQLLDFQPETGARRALRFQEFRSLFLSRSVELEPVPMEAPPGAVMSRPRRVKRECTVQLKDGGMLHVDVAAVLPRRAGLFLYVVNYSDAVLRWFVPVQALVHYKLAGAGATSLQDQILHTCSRGRPPTPASSSARPRARRARKSRTRCSGASSPARTWARCWCRTA</sequence>
<gene>
    <name evidence="2" type="ORF">HK415_20550</name>
</gene>
<comment type="caution">
    <text evidence="2">The sequence shown here is derived from an EMBL/GenBank/DDBJ whole genome shotgun (WGS) entry which is preliminary data.</text>
</comment>
<evidence type="ECO:0000256" key="1">
    <source>
        <dbReference type="SAM" id="MobiDB-lite"/>
    </source>
</evidence>
<reference evidence="2 3" key="1">
    <citation type="submission" date="2020-05" db="EMBL/GenBank/DDBJ databases">
        <authorList>
            <person name="Khan S.A."/>
            <person name="Jeon C.O."/>
            <person name="Chun B.H."/>
        </authorList>
    </citation>
    <scope>NUCLEOTIDE SEQUENCE [LARGE SCALE GENOMIC DNA]</scope>
    <source>
        <strain evidence="2 3">B156</strain>
    </source>
</reference>
<keyword evidence="3" id="KW-1185">Reference proteome</keyword>
<dbReference type="EMBL" id="JABFCS010000001">
    <property type="protein sequence ID" value="NNU45037.1"/>
    <property type="molecule type" value="Genomic_DNA"/>
</dbReference>
<accession>A0A849KFI7</accession>
<feature type="compositionally biased region" description="Basic residues" evidence="1">
    <location>
        <begin position="197"/>
        <end position="207"/>
    </location>
</feature>
<evidence type="ECO:0000313" key="2">
    <source>
        <dbReference type="EMBL" id="NNU45037.1"/>
    </source>
</evidence>